<gene>
    <name evidence="2" type="ORF">AMOR_36690</name>
</gene>
<evidence type="ECO:0008006" key="4">
    <source>
        <dbReference type="Google" id="ProtNLM"/>
    </source>
</evidence>
<evidence type="ECO:0000313" key="2">
    <source>
        <dbReference type="EMBL" id="BDG04673.1"/>
    </source>
</evidence>
<keyword evidence="1" id="KW-0732">Signal</keyword>
<organism evidence="2 3">
    <name type="scientific">Anaeromyxobacter oryzae</name>
    <dbReference type="NCBI Taxonomy" id="2918170"/>
    <lineage>
        <taxon>Bacteria</taxon>
        <taxon>Pseudomonadati</taxon>
        <taxon>Myxococcota</taxon>
        <taxon>Myxococcia</taxon>
        <taxon>Myxococcales</taxon>
        <taxon>Cystobacterineae</taxon>
        <taxon>Anaeromyxobacteraceae</taxon>
        <taxon>Anaeromyxobacter</taxon>
    </lineage>
</organism>
<dbReference type="EMBL" id="AP025591">
    <property type="protein sequence ID" value="BDG04673.1"/>
    <property type="molecule type" value="Genomic_DNA"/>
</dbReference>
<proteinExistence type="predicted"/>
<evidence type="ECO:0000313" key="3">
    <source>
        <dbReference type="Proteomes" id="UP001162891"/>
    </source>
</evidence>
<keyword evidence="3" id="KW-1185">Reference proteome</keyword>
<dbReference type="Proteomes" id="UP001162891">
    <property type="component" value="Chromosome"/>
</dbReference>
<accession>A0ABN6MUQ7</accession>
<evidence type="ECO:0000256" key="1">
    <source>
        <dbReference type="SAM" id="SignalP"/>
    </source>
</evidence>
<dbReference type="RefSeq" id="WP_248353124.1">
    <property type="nucleotide sequence ID" value="NZ_AP025591.1"/>
</dbReference>
<reference evidence="3" key="1">
    <citation type="journal article" date="2022" name="Int. J. Syst. Evol. Microbiol.">
        <title>Anaeromyxobacter oryzae sp. nov., Anaeromyxobacter diazotrophicus sp. nov. and Anaeromyxobacter paludicola sp. nov., isolated from paddy soils.</title>
        <authorList>
            <person name="Itoh H."/>
            <person name="Xu Z."/>
            <person name="Mise K."/>
            <person name="Masuda Y."/>
            <person name="Ushijima N."/>
            <person name="Hayakawa C."/>
            <person name="Shiratori Y."/>
            <person name="Senoo K."/>
        </authorList>
    </citation>
    <scope>NUCLEOTIDE SEQUENCE [LARGE SCALE GENOMIC DNA]</scope>
    <source>
        <strain evidence="3">Red232</strain>
    </source>
</reference>
<name>A0ABN6MUQ7_9BACT</name>
<feature type="signal peptide" evidence="1">
    <location>
        <begin position="1"/>
        <end position="22"/>
    </location>
</feature>
<protein>
    <recommendedName>
        <fullName evidence="4">Protochlamydia outer membrane protein domain-containing protein</fullName>
    </recommendedName>
</protein>
<sequence>MSRPLAPVLAAAVLALPLGARGAEPLDMDLSRLGAPDARVWKAMDGTLSDADAALRANDAKVRFGILSSEMALAISSAILHPASTTGHSGFDFDLEAAYVGVHPSIIGSGATAASDWPTHALTPHELFLPAFHVRKALPFSFELGGRMIYLSQSSYFAAQVEGKWALNEGFDVLPDLAVRFAWTQLFGQRDWDLGVGDVDLMISKRWGVNAVTSFTPYAAARFSLVRASTSVIQYQPTTDVTQAMDTSAAFPRLSAGYYRTTVGLRMTAYAVSMAAEATYFGGSKYSGKADPTAAQYPSFRLNSSWGGAWKFGFEF</sequence>
<feature type="chain" id="PRO_5046097947" description="Protochlamydia outer membrane protein domain-containing protein" evidence="1">
    <location>
        <begin position="23"/>
        <end position="316"/>
    </location>
</feature>